<feature type="compositionally biased region" description="Acidic residues" evidence="1">
    <location>
        <begin position="328"/>
        <end position="342"/>
    </location>
</feature>
<evidence type="ECO:0000313" key="3">
    <source>
        <dbReference type="Proteomes" id="UP000249757"/>
    </source>
</evidence>
<organism evidence="2 3">
    <name type="scientific">Pyrenophora tritici-repentis</name>
    <dbReference type="NCBI Taxonomy" id="45151"/>
    <lineage>
        <taxon>Eukaryota</taxon>
        <taxon>Fungi</taxon>
        <taxon>Dikarya</taxon>
        <taxon>Ascomycota</taxon>
        <taxon>Pezizomycotina</taxon>
        <taxon>Dothideomycetes</taxon>
        <taxon>Pleosporomycetidae</taxon>
        <taxon>Pleosporales</taxon>
        <taxon>Pleosporineae</taxon>
        <taxon>Pleosporaceae</taxon>
        <taxon>Pyrenophora</taxon>
    </lineage>
</organism>
<feature type="region of interest" description="Disordered" evidence="1">
    <location>
        <begin position="55"/>
        <end position="137"/>
    </location>
</feature>
<accession>A0A922N7B5</accession>
<dbReference type="OrthoDB" id="10416362at2759"/>
<feature type="compositionally biased region" description="Low complexity" evidence="1">
    <location>
        <begin position="88"/>
        <end position="106"/>
    </location>
</feature>
<feature type="compositionally biased region" description="Acidic residues" evidence="1">
    <location>
        <begin position="59"/>
        <end position="74"/>
    </location>
</feature>
<feature type="compositionally biased region" description="Acidic residues" evidence="1">
    <location>
        <begin position="265"/>
        <end position="275"/>
    </location>
</feature>
<feature type="region of interest" description="Disordered" evidence="1">
    <location>
        <begin position="220"/>
        <end position="342"/>
    </location>
</feature>
<gene>
    <name evidence="2" type="ORF">Ptr86124_011967</name>
</gene>
<feature type="compositionally biased region" description="Basic and acidic residues" evidence="1">
    <location>
        <begin position="285"/>
        <end position="295"/>
    </location>
</feature>
<evidence type="ECO:0000313" key="2">
    <source>
        <dbReference type="EMBL" id="KAI1509011.1"/>
    </source>
</evidence>
<evidence type="ECO:0000256" key="1">
    <source>
        <dbReference type="SAM" id="MobiDB-lite"/>
    </source>
</evidence>
<proteinExistence type="predicted"/>
<dbReference type="Proteomes" id="UP000249757">
    <property type="component" value="Unassembled WGS sequence"/>
</dbReference>
<protein>
    <submittedName>
        <fullName evidence="2">Uncharacterized protein</fullName>
    </submittedName>
</protein>
<reference evidence="3" key="1">
    <citation type="journal article" date="2022" name="Microb. Genom.">
        <title>A global pangenome for the wheat fungal pathogen Pyrenophora tritici-repentis and prediction of effector protein structural homology.</title>
        <authorList>
            <person name="Moolhuijzen P.M."/>
            <person name="See P.T."/>
            <person name="Shi G."/>
            <person name="Powell H.R."/>
            <person name="Cockram J."/>
            <person name="Jorgensen L.N."/>
            <person name="Benslimane H."/>
            <person name="Strelkov S.E."/>
            <person name="Turner J."/>
            <person name="Liu Z."/>
            <person name="Moffat C.S."/>
        </authorList>
    </citation>
    <scope>NUCLEOTIDE SEQUENCE [LARGE SCALE GENOMIC DNA]</scope>
</reference>
<comment type="caution">
    <text evidence="2">The sequence shown here is derived from an EMBL/GenBank/DDBJ whole genome shotgun (WGS) entry which is preliminary data.</text>
</comment>
<feature type="compositionally biased region" description="Acidic residues" evidence="1">
    <location>
        <begin position="234"/>
        <end position="246"/>
    </location>
</feature>
<dbReference type="AlphaFoldDB" id="A0A922N7B5"/>
<dbReference type="EMBL" id="NRDI02000022">
    <property type="protein sequence ID" value="KAI1509011.1"/>
    <property type="molecule type" value="Genomic_DNA"/>
</dbReference>
<sequence>MTIDIDQEVGRFAALKKKQMQDLMKEKNKDIAAFKDRMRTAGNVTDLVNVYRRYLESQGPEEEGDDSNADDDVGESSKPAAPRHSRTTRASAAAATTTAIDAATDNAGDESESENSMSAQIDVESERSLSRSTFPPNDKVNWPDSFSASEQATVRKYLKKYLSDKPLLYTRKVKQDDIYEAAHDLADGWPLPFGKVTAVAQLAFFDVVCKRNSWKWPYFPSDEAATNDEASSQGEDEGTEGEDAEETAPKQGGKAAGKRPRETAGSDEDGDDDEDKPVAKASRISRGDGTEEPRGRARIGHKATSASSGVNGSRKHSSTKIAAMDELSAVEEDEEDEEDENT</sequence>
<keyword evidence="3" id="KW-1185">Reference proteome</keyword>
<name>A0A922N7B5_9PLEO</name>